<organism evidence="1">
    <name type="scientific">Peromyscus leucopus gammaherpesvirus</name>
    <dbReference type="NCBI Taxonomy" id="3048761"/>
    <lineage>
        <taxon>Viruses</taxon>
        <taxon>Duplodnaviria</taxon>
        <taxon>Heunggongvirae</taxon>
        <taxon>Peploviricota</taxon>
        <taxon>Herviviricetes</taxon>
        <taxon>Herpesvirales</taxon>
        <taxon>Orthoherpesviridae</taxon>
        <taxon>Gammaherpesvirinae</taxon>
    </lineage>
</organism>
<reference evidence="1" key="1">
    <citation type="submission" date="2023-04" db="EMBL/GenBank/DDBJ databases">
        <authorList>
            <person name="Narayanan A."/>
            <person name="Sebastian A."/>
            <person name="Vandergrift K."/>
            <person name="Albert I."/>
            <person name="Jose J."/>
        </authorList>
    </citation>
    <scope>NUCLEOTIDE SEQUENCE</scope>
    <source>
        <strain evidence="1">Centre County</strain>
    </source>
</reference>
<accession>A0A9Y1YSC2</accession>
<sequence>MPKSGPVPEKLTLGAIIFLLGSSGPVELFPESHIADVFVHPALNNELESVELR</sequence>
<proteinExistence type="predicted"/>
<protein>
    <submittedName>
        <fullName evidence="1">Uncharacterized protein</fullName>
    </submittedName>
</protein>
<evidence type="ECO:0000313" key="1">
    <source>
        <dbReference type="EMBL" id="WIM51723.1"/>
    </source>
</evidence>
<dbReference type="EMBL" id="OQ999783">
    <property type="protein sequence ID" value="WIM51723.1"/>
    <property type="molecule type" value="Genomic_DNA"/>
</dbReference>
<name>A0A9Y1YSC2_9GAMA</name>
<gene>
    <name evidence="1" type="ORF">ADFBMEEK_00089</name>
</gene>